<protein>
    <submittedName>
        <fullName evidence="3">Ribulose-phosphate 3-epimerase</fullName>
        <ecNumber evidence="3">5.1.3.1</ecNumber>
    </submittedName>
</protein>
<dbReference type="GO" id="GO:0046872">
    <property type="term" value="F:metal ion binding"/>
    <property type="evidence" value="ECO:0007669"/>
    <property type="project" value="UniProtKB-KW"/>
</dbReference>
<dbReference type="AlphaFoldDB" id="A0A3B1C5S2"/>
<dbReference type="Pfam" id="PF00834">
    <property type="entry name" value="Ribul_P_3_epim"/>
    <property type="match status" value="1"/>
</dbReference>
<accession>A0A3B1C5S2</accession>
<name>A0A3B1C5S2_9ZZZZ</name>
<dbReference type="EMBL" id="UOGA01000315">
    <property type="protein sequence ID" value="VAX25856.1"/>
    <property type="molecule type" value="Genomic_DNA"/>
</dbReference>
<dbReference type="GO" id="GO:0004750">
    <property type="term" value="F:D-ribulose-phosphate 3-epimerase activity"/>
    <property type="evidence" value="ECO:0007669"/>
    <property type="project" value="UniProtKB-EC"/>
</dbReference>
<dbReference type="EC" id="5.1.3.1" evidence="3"/>
<dbReference type="GO" id="GO:0005975">
    <property type="term" value="P:carbohydrate metabolic process"/>
    <property type="evidence" value="ECO:0007669"/>
    <property type="project" value="InterPro"/>
</dbReference>
<dbReference type="InterPro" id="IPR000056">
    <property type="entry name" value="Ribul_P_3_epim-like"/>
</dbReference>
<proteinExistence type="predicted"/>
<reference evidence="3" key="1">
    <citation type="submission" date="2018-06" db="EMBL/GenBank/DDBJ databases">
        <authorList>
            <person name="Zhirakovskaya E."/>
        </authorList>
    </citation>
    <scope>NUCLEOTIDE SEQUENCE</scope>
</reference>
<dbReference type="Gene3D" id="3.20.20.70">
    <property type="entry name" value="Aldolase class I"/>
    <property type="match status" value="1"/>
</dbReference>
<sequence>MPALKVFDILREQSPTISPGIISADLMSLNTELSKLEEAGLRMVHFDVMDGHFVPSLTVGPPFVKAVKTTLLKDAHLMVTGADKMASDFISAGADIITIHIEACDDALGLLENIGGMENVNDPKRGIVRGIAINPATPVEACEPLLGEIELIVLLAVDPAGGAHPSFDLTVERFEKLKEIVSTSGRDILLCVDGGVKKNNISEYAKMGADIYVSGSALFSGAIDENVRFMLGALRS</sequence>
<evidence type="ECO:0000313" key="3">
    <source>
        <dbReference type="EMBL" id="VAX25856.1"/>
    </source>
</evidence>
<keyword evidence="1" id="KW-0479">Metal-binding</keyword>
<dbReference type="InterPro" id="IPR011060">
    <property type="entry name" value="RibuloseP-bd_barrel"/>
</dbReference>
<dbReference type="CDD" id="cd00429">
    <property type="entry name" value="RPE"/>
    <property type="match status" value="1"/>
</dbReference>
<evidence type="ECO:0000256" key="2">
    <source>
        <dbReference type="ARBA" id="ARBA00023235"/>
    </source>
</evidence>
<dbReference type="InterPro" id="IPR013785">
    <property type="entry name" value="Aldolase_TIM"/>
</dbReference>
<organism evidence="3">
    <name type="scientific">hydrothermal vent metagenome</name>
    <dbReference type="NCBI Taxonomy" id="652676"/>
    <lineage>
        <taxon>unclassified sequences</taxon>
        <taxon>metagenomes</taxon>
        <taxon>ecological metagenomes</taxon>
    </lineage>
</organism>
<dbReference type="SUPFAM" id="SSF51366">
    <property type="entry name" value="Ribulose-phoshate binding barrel"/>
    <property type="match status" value="1"/>
</dbReference>
<keyword evidence="2 3" id="KW-0413">Isomerase</keyword>
<dbReference type="PANTHER" id="PTHR11749">
    <property type="entry name" value="RIBULOSE-5-PHOSPHATE-3-EPIMERASE"/>
    <property type="match status" value="1"/>
</dbReference>
<gene>
    <name evidence="3" type="ORF">MNBD_NITROSPINAE04-767</name>
</gene>
<evidence type="ECO:0000256" key="1">
    <source>
        <dbReference type="ARBA" id="ARBA00022723"/>
    </source>
</evidence>